<proteinExistence type="predicted"/>
<gene>
    <name evidence="2" type="ORF">LCGC14_2363590</name>
</gene>
<name>A0A0F9C610_9ZZZZ</name>
<comment type="caution">
    <text evidence="2">The sequence shown here is derived from an EMBL/GenBank/DDBJ whole genome shotgun (WGS) entry which is preliminary data.</text>
</comment>
<dbReference type="AlphaFoldDB" id="A0A0F9C610"/>
<organism evidence="2">
    <name type="scientific">marine sediment metagenome</name>
    <dbReference type="NCBI Taxonomy" id="412755"/>
    <lineage>
        <taxon>unclassified sequences</taxon>
        <taxon>metagenomes</taxon>
        <taxon>ecological metagenomes</taxon>
    </lineage>
</organism>
<feature type="region of interest" description="Disordered" evidence="1">
    <location>
        <begin position="1"/>
        <end position="25"/>
    </location>
</feature>
<reference evidence="2" key="1">
    <citation type="journal article" date="2015" name="Nature">
        <title>Complex archaea that bridge the gap between prokaryotes and eukaryotes.</title>
        <authorList>
            <person name="Spang A."/>
            <person name="Saw J.H."/>
            <person name="Jorgensen S.L."/>
            <person name="Zaremba-Niedzwiedzka K."/>
            <person name="Martijn J."/>
            <person name="Lind A.E."/>
            <person name="van Eijk R."/>
            <person name="Schleper C."/>
            <person name="Guy L."/>
            <person name="Ettema T.J."/>
        </authorList>
    </citation>
    <scope>NUCLEOTIDE SEQUENCE</scope>
</reference>
<evidence type="ECO:0000256" key="1">
    <source>
        <dbReference type="SAM" id="MobiDB-lite"/>
    </source>
</evidence>
<accession>A0A0F9C610</accession>
<evidence type="ECO:0000313" key="2">
    <source>
        <dbReference type="EMBL" id="KKL44644.1"/>
    </source>
</evidence>
<sequence>MIEKSSRAALRTSVNKRQDRSPIGGKTSTCEWPCHESCLPRRFSAREWIRSWAGFGAYFLLLASSRGEAIPACGRFAELVGAFAEEVEREQRSTGSADLHVLGTELSDADGELRIFFDDCPGESADFIPSIVEARRDLDCVTDQIDAVDRIAFVIREFNVDPDHEHVVCDLLAFQLGPETE</sequence>
<feature type="non-terminal residue" evidence="2">
    <location>
        <position position="181"/>
    </location>
</feature>
<protein>
    <submittedName>
        <fullName evidence="2">Uncharacterized protein</fullName>
    </submittedName>
</protein>
<dbReference type="EMBL" id="LAZR01034682">
    <property type="protein sequence ID" value="KKL44644.1"/>
    <property type="molecule type" value="Genomic_DNA"/>
</dbReference>